<keyword evidence="2" id="KW-1133">Transmembrane helix</keyword>
<keyword evidence="2" id="KW-0472">Membrane</keyword>
<dbReference type="Proteomes" id="UP000004754">
    <property type="component" value="Unassembled WGS sequence"/>
</dbReference>
<evidence type="ECO:0000256" key="2">
    <source>
        <dbReference type="SAM" id="Phobius"/>
    </source>
</evidence>
<keyword evidence="2" id="KW-0812">Transmembrane</keyword>
<dbReference type="OrthoDB" id="2187587at2"/>
<evidence type="ECO:0000313" key="3">
    <source>
        <dbReference type="EMBL" id="EFV01858.1"/>
    </source>
</evidence>
<sequence length="85" mass="9687">MTDPIVTAAIVSGVCVAVPTIITTLVNNSAHNKVIDERMKLTSEKIEELSERMNKHNNLIERMAIVERDLKTAWRQIDDIKEEKK</sequence>
<dbReference type="HOGENOM" id="CLU_185914_0_0_9"/>
<gene>
    <name evidence="3" type="ORF">HMP0721_1252</name>
</gene>
<evidence type="ECO:0000313" key="4">
    <source>
        <dbReference type="Proteomes" id="UP000004754"/>
    </source>
</evidence>
<evidence type="ECO:0000256" key="1">
    <source>
        <dbReference type="SAM" id="Coils"/>
    </source>
</evidence>
<reference evidence="3 4" key="1">
    <citation type="submission" date="2010-12" db="EMBL/GenBank/DDBJ databases">
        <authorList>
            <person name="Muzny D."/>
            <person name="Qin X."/>
            <person name="Deng J."/>
            <person name="Jiang H."/>
            <person name="Liu Y."/>
            <person name="Qu J."/>
            <person name="Song X.-Z."/>
            <person name="Zhang L."/>
            <person name="Thornton R."/>
            <person name="Coyle M."/>
            <person name="Francisco L."/>
            <person name="Jackson L."/>
            <person name="Javaid M."/>
            <person name="Korchina V."/>
            <person name="Kovar C."/>
            <person name="Mata R."/>
            <person name="Mathew T."/>
            <person name="Ngo R."/>
            <person name="Nguyen L."/>
            <person name="Nguyen N."/>
            <person name="Okwuonu G."/>
            <person name="Ongeri F."/>
            <person name="Pham C."/>
            <person name="Simmons D."/>
            <person name="Wilczek-Boney K."/>
            <person name="Hale W."/>
            <person name="Jakkamsetti A."/>
            <person name="Pham P."/>
            <person name="Ruth R."/>
            <person name="San Lucas F."/>
            <person name="Warren J."/>
            <person name="Zhang J."/>
            <person name="Zhao Z."/>
            <person name="Zhou C."/>
            <person name="Zhu D."/>
            <person name="Lee S."/>
            <person name="Bess C."/>
            <person name="Blankenburg K."/>
            <person name="Forbes L."/>
            <person name="Fu Q."/>
            <person name="Gubbala S."/>
            <person name="Hirani K."/>
            <person name="Jayaseelan J.C."/>
            <person name="Lara F."/>
            <person name="Munidasa M."/>
            <person name="Palculict T."/>
            <person name="Patil S."/>
            <person name="Pu L.-L."/>
            <person name="Saada N."/>
            <person name="Tang L."/>
            <person name="Weissenberger G."/>
            <person name="Zhu Y."/>
            <person name="Hemphill L."/>
            <person name="Shang Y."/>
            <person name="Youmans B."/>
            <person name="Ayvaz T."/>
            <person name="Ross M."/>
            <person name="Santibanez J."/>
            <person name="Aqrawi P."/>
            <person name="Gross S."/>
            <person name="Joshi V."/>
            <person name="Fowler G."/>
            <person name="Nazareth L."/>
            <person name="Reid J."/>
            <person name="Worley K."/>
            <person name="Petrosino J."/>
            <person name="Highlander S."/>
            <person name="Gibbs R."/>
        </authorList>
    </citation>
    <scope>NUCLEOTIDE SEQUENCE [LARGE SCALE GENOMIC DNA]</scope>
    <source>
        <strain evidence="3 4">ATCC 23263</strain>
    </source>
</reference>
<name>E6MGW8_9FIRM</name>
<dbReference type="EMBL" id="AEQN01000016">
    <property type="protein sequence ID" value="EFV01858.1"/>
    <property type="molecule type" value="Genomic_DNA"/>
</dbReference>
<organism evidence="3 4">
    <name type="scientific">Pseudoramibacter alactolyticus ATCC 23263</name>
    <dbReference type="NCBI Taxonomy" id="887929"/>
    <lineage>
        <taxon>Bacteria</taxon>
        <taxon>Bacillati</taxon>
        <taxon>Bacillota</taxon>
        <taxon>Clostridia</taxon>
        <taxon>Eubacteriales</taxon>
        <taxon>Eubacteriaceae</taxon>
        <taxon>Pseudoramibacter</taxon>
    </lineage>
</organism>
<keyword evidence="4" id="KW-1185">Reference proteome</keyword>
<dbReference type="STRING" id="887929.HMP0721_1252"/>
<keyword evidence="1" id="KW-0175">Coiled coil</keyword>
<protein>
    <submittedName>
        <fullName evidence="3">Uncharacterized protein</fullName>
    </submittedName>
</protein>
<dbReference type="AlphaFoldDB" id="E6MGW8"/>
<feature type="coiled-coil region" evidence="1">
    <location>
        <begin position="32"/>
        <end position="66"/>
    </location>
</feature>
<comment type="caution">
    <text evidence="3">The sequence shown here is derived from an EMBL/GenBank/DDBJ whole genome shotgun (WGS) entry which is preliminary data.</text>
</comment>
<accession>E6MGW8</accession>
<feature type="transmembrane region" description="Helical" evidence="2">
    <location>
        <begin position="6"/>
        <end position="30"/>
    </location>
</feature>
<dbReference type="RefSeq" id="WP_006598675.1">
    <property type="nucleotide sequence ID" value="NZ_GL622359.1"/>
</dbReference>
<proteinExistence type="predicted"/>